<organism evidence="3">
    <name type="scientific">Metalysinibacillus saudimassiliensis</name>
    <dbReference type="NCBI Taxonomy" id="1461583"/>
    <lineage>
        <taxon>Bacteria</taxon>
        <taxon>Bacillati</taxon>
        <taxon>Bacillota</taxon>
        <taxon>Bacilli</taxon>
        <taxon>Bacillales</taxon>
        <taxon>Caryophanaceae</taxon>
        <taxon>Metalysinibacillus</taxon>
    </lineage>
</organism>
<dbReference type="PROSITE" id="PS51257">
    <property type="entry name" value="PROKAR_LIPOPROTEIN"/>
    <property type="match status" value="1"/>
</dbReference>
<evidence type="ECO:0000259" key="2">
    <source>
        <dbReference type="Pfam" id="PF13115"/>
    </source>
</evidence>
<gene>
    <name evidence="3" type="ORF">BN1050_01397</name>
</gene>
<evidence type="ECO:0000256" key="1">
    <source>
        <dbReference type="SAM" id="SignalP"/>
    </source>
</evidence>
<dbReference type="AlphaFoldDB" id="A0A078M9R8"/>
<protein>
    <recommendedName>
        <fullName evidence="2">YtkA-like domain-containing protein</fullName>
    </recommendedName>
</protein>
<name>A0A078M9R8_9BACL</name>
<sequence>MKKMWLAVATTAVLVAGCSSNSAEPEVPEIVEVEIQTPTEVPLAPLTLEARVTQAGKELEDAHVQFEFWQSGLRDEGYMLDGEYQGDGIYQVKVEPEQDGIYYMFAHTTASGMHVMPKQEIKIGEPTMDEVIPEGPNDNNDMR</sequence>
<evidence type="ECO:0000313" key="3">
    <source>
        <dbReference type="EMBL" id="CEA02989.1"/>
    </source>
</evidence>
<feature type="domain" description="YtkA-like" evidence="2">
    <location>
        <begin position="29"/>
        <end position="102"/>
    </location>
</feature>
<proteinExistence type="predicted"/>
<feature type="chain" id="PRO_5001741819" description="YtkA-like domain-containing protein" evidence="1">
    <location>
        <begin position="24"/>
        <end position="143"/>
    </location>
</feature>
<dbReference type="HOGENOM" id="CLU_141469_0_0_9"/>
<dbReference type="EMBL" id="LN483075">
    <property type="protein sequence ID" value="CEA02989.1"/>
    <property type="molecule type" value="Genomic_DNA"/>
</dbReference>
<dbReference type="Pfam" id="PF13115">
    <property type="entry name" value="YtkA"/>
    <property type="match status" value="1"/>
</dbReference>
<keyword evidence="1" id="KW-0732">Signal</keyword>
<reference evidence="3" key="1">
    <citation type="submission" date="2014-07" db="EMBL/GenBank/DDBJ databases">
        <authorList>
            <person name="Urmite Genomes Urmite Genomes"/>
        </authorList>
    </citation>
    <scope>NUCLEOTIDE SEQUENCE</scope>
    <source>
        <strain evidence="3">13S34_air</strain>
    </source>
</reference>
<feature type="signal peptide" evidence="1">
    <location>
        <begin position="1"/>
        <end position="23"/>
    </location>
</feature>
<accession>A0A078M9R8</accession>
<dbReference type="InterPro" id="IPR032693">
    <property type="entry name" value="YtkA-like_dom"/>
</dbReference>
<dbReference type="PATRIC" id="fig|1461583.4.peg.1354"/>